<evidence type="ECO:0000259" key="12">
    <source>
        <dbReference type="Pfam" id="PF14749"/>
    </source>
</evidence>
<dbReference type="SUPFAM" id="SSF47203">
    <property type="entry name" value="Acyl-CoA dehydrogenase C-terminal domain-like"/>
    <property type="match status" value="2"/>
</dbReference>
<dbReference type="InterPro" id="IPR002655">
    <property type="entry name" value="Acyl-CoA_oxidase_C"/>
</dbReference>
<evidence type="ECO:0000256" key="4">
    <source>
        <dbReference type="ARBA" id="ARBA00022630"/>
    </source>
</evidence>
<dbReference type="SUPFAM" id="SSF56645">
    <property type="entry name" value="Acyl-CoA dehydrogenase NM domain-like"/>
    <property type="match status" value="1"/>
</dbReference>
<dbReference type="GO" id="GO:0005777">
    <property type="term" value="C:peroxisome"/>
    <property type="evidence" value="ECO:0007669"/>
    <property type="project" value="UniProtKB-SubCell"/>
</dbReference>
<dbReference type="Gene3D" id="1.20.140.10">
    <property type="entry name" value="Butyryl-CoA Dehydrogenase, subunit A, domain 3"/>
    <property type="match status" value="2"/>
</dbReference>
<keyword evidence="10" id="KW-0812">Transmembrane</keyword>
<comment type="similarity">
    <text evidence="3">Belongs to the acyl-CoA oxidase family.</text>
</comment>
<keyword evidence="10" id="KW-0472">Membrane</keyword>
<comment type="cofactor">
    <cofactor evidence="1">
        <name>FAD</name>
        <dbReference type="ChEBI" id="CHEBI:57692"/>
    </cofactor>
</comment>
<dbReference type="InterPro" id="IPR029320">
    <property type="entry name" value="Acyl-CoA_ox_N"/>
</dbReference>
<evidence type="ECO:0000313" key="14">
    <source>
        <dbReference type="EMBL" id="RHZ61986.1"/>
    </source>
</evidence>
<dbReference type="STRING" id="41047.A0A397HK42"/>
<dbReference type="GeneID" id="38125304"/>
<dbReference type="Pfam" id="PF22924">
    <property type="entry name" value="ACOX_C_alpha1"/>
    <property type="match status" value="1"/>
</dbReference>
<accession>A0A397HK42</accession>
<evidence type="ECO:0000256" key="7">
    <source>
        <dbReference type="ARBA" id="ARBA00023002"/>
    </source>
</evidence>
<dbReference type="UniPathway" id="UPA00661"/>
<reference evidence="14" key="1">
    <citation type="submission" date="2018-08" db="EMBL/GenBank/DDBJ databases">
        <title>Draft genome sequence of azole-resistant Aspergillus thermomutatus (Neosartorya pseudofischeri) strain HMR AF 39, isolated from a human nasal aspirate.</title>
        <authorList>
            <person name="Parent-Michaud M."/>
            <person name="Dufresne P.J."/>
            <person name="Fournier E."/>
            <person name="Martineau C."/>
            <person name="Moreira S."/>
            <person name="Perkins V."/>
            <person name="De Repentigny L."/>
            <person name="Dufresne S.F."/>
        </authorList>
    </citation>
    <scope>NUCLEOTIDE SEQUENCE [LARGE SCALE GENOMIC DNA]</scope>
    <source>
        <strain evidence="14">HMR AF 39</strain>
    </source>
</reference>
<evidence type="ECO:0000259" key="11">
    <source>
        <dbReference type="Pfam" id="PF01756"/>
    </source>
</evidence>
<keyword evidence="8" id="KW-0443">Lipid metabolism</keyword>
<dbReference type="OrthoDB" id="538336at2759"/>
<keyword evidence="6" id="KW-0276">Fatty acid metabolism</keyword>
<feature type="transmembrane region" description="Helical" evidence="10">
    <location>
        <begin position="54"/>
        <end position="77"/>
    </location>
</feature>
<evidence type="ECO:0000256" key="10">
    <source>
        <dbReference type="SAM" id="Phobius"/>
    </source>
</evidence>
<comment type="subcellular location">
    <subcellularLocation>
        <location evidence="2">Peroxisome</location>
    </subcellularLocation>
</comment>
<dbReference type="RefSeq" id="XP_026616589.1">
    <property type="nucleotide sequence ID" value="XM_026756949.1"/>
</dbReference>
<dbReference type="GO" id="GO:0033540">
    <property type="term" value="P:fatty acid beta-oxidation using acyl-CoA oxidase"/>
    <property type="evidence" value="ECO:0007669"/>
    <property type="project" value="UniProtKB-UniPathway"/>
</dbReference>
<dbReference type="GO" id="GO:0003997">
    <property type="term" value="F:acyl-CoA oxidase activity"/>
    <property type="evidence" value="ECO:0007669"/>
    <property type="project" value="InterPro"/>
</dbReference>
<keyword evidence="15" id="KW-1185">Reference proteome</keyword>
<proteinExistence type="inferred from homology"/>
<evidence type="ECO:0000256" key="9">
    <source>
        <dbReference type="ARBA" id="ARBA00023140"/>
    </source>
</evidence>
<evidence type="ECO:0000256" key="1">
    <source>
        <dbReference type="ARBA" id="ARBA00001974"/>
    </source>
</evidence>
<evidence type="ECO:0000313" key="15">
    <source>
        <dbReference type="Proteomes" id="UP000215305"/>
    </source>
</evidence>
<protein>
    <submittedName>
        <fullName evidence="14">Uncharacterized protein</fullName>
    </submittedName>
</protein>
<evidence type="ECO:0000256" key="2">
    <source>
        <dbReference type="ARBA" id="ARBA00004275"/>
    </source>
</evidence>
<dbReference type="Pfam" id="PF01756">
    <property type="entry name" value="ACOX"/>
    <property type="match status" value="1"/>
</dbReference>
<dbReference type="FunFam" id="1.20.140.10:FF:000007">
    <property type="entry name" value="Acyl-coenzyme A oxidase"/>
    <property type="match status" value="1"/>
</dbReference>
<dbReference type="GO" id="GO:0071949">
    <property type="term" value="F:FAD binding"/>
    <property type="evidence" value="ECO:0007669"/>
    <property type="project" value="InterPro"/>
</dbReference>
<feature type="transmembrane region" description="Helical" evidence="10">
    <location>
        <begin position="97"/>
        <end position="116"/>
    </location>
</feature>
<dbReference type="InterPro" id="IPR046373">
    <property type="entry name" value="Acyl-CoA_Oxase/DH_mid-dom_sf"/>
</dbReference>
<keyword evidence="9" id="KW-0576">Peroxisome</keyword>
<evidence type="ECO:0000259" key="13">
    <source>
        <dbReference type="Pfam" id="PF22924"/>
    </source>
</evidence>
<dbReference type="InterPro" id="IPR012258">
    <property type="entry name" value="Acyl-CoA_oxidase"/>
</dbReference>
<dbReference type="Gene3D" id="2.40.110.10">
    <property type="entry name" value="Butyryl-CoA Dehydrogenase, subunit A, domain 2"/>
    <property type="match status" value="1"/>
</dbReference>
<dbReference type="InterPro" id="IPR055060">
    <property type="entry name" value="ACOX_C_alpha1"/>
</dbReference>
<dbReference type="Gene3D" id="1.10.540.10">
    <property type="entry name" value="Acyl-CoA dehydrogenase/oxidase, N-terminal domain"/>
    <property type="match status" value="1"/>
</dbReference>
<dbReference type="InterPro" id="IPR036250">
    <property type="entry name" value="AcylCo_DH-like_C"/>
</dbReference>
<dbReference type="PANTHER" id="PTHR10909:SF250">
    <property type="entry name" value="PEROXISOMAL ACYL-COENZYME A OXIDASE 1"/>
    <property type="match status" value="1"/>
</dbReference>
<dbReference type="VEuPathDB" id="FungiDB:CDV56_103330"/>
<evidence type="ECO:0000256" key="8">
    <source>
        <dbReference type="ARBA" id="ARBA00023098"/>
    </source>
</evidence>
<dbReference type="EMBL" id="NKHU02000040">
    <property type="protein sequence ID" value="RHZ61986.1"/>
    <property type="molecule type" value="Genomic_DNA"/>
</dbReference>
<keyword evidence="4" id="KW-0285">Flavoprotein</keyword>
<evidence type="ECO:0000256" key="5">
    <source>
        <dbReference type="ARBA" id="ARBA00022827"/>
    </source>
</evidence>
<organism evidence="14 15">
    <name type="scientific">Aspergillus thermomutatus</name>
    <name type="common">Neosartorya pseudofischeri</name>
    <dbReference type="NCBI Taxonomy" id="41047"/>
    <lineage>
        <taxon>Eukaryota</taxon>
        <taxon>Fungi</taxon>
        <taxon>Dikarya</taxon>
        <taxon>Ascomycota</taxon>
        <taxon>Pezizomycotina</taxon>
        <taxon>Eurotiomycetes</taxon>
        <taxon>Eurotiomycetidae</taxon>
        <taxon>Eurotiales</taxon>
        <taxon>Aspergillaceae</taxon>
        <taxon>Aspergillus</taxon>
        <taxon>Aspergillus subgen. Fumigati</taxon>
    </lineage>
</organism>
<dbReference type="GO" id="GO:0005504">
    <property type="term" value="F:fatty acid binding"/>
    <property type="evidence" value="ECO:0007669"/>
    <property type="project" value="TreeGrafter"/>
</dbReference>
<gene>
    <name evidence="14" type="ORF">CDV56_103330</name>
</gene>
<dbReference type="InterPro" id="IPR037069">
    <property type="entry name" value="AcylCoA_DH/ox_N_sf"/>
</dbReference>
<feature type="domain" description="Acyl-CoA oxidase C-alpha1" evidence="13">
    <location>
        <begin position="574"/>
        <end position="737"/>
    </location>
</feature>
<sequence>MASGLIFDPLQLLRVAPLATSTGSLVHALVELFSNSAFLHPSIRKSSDAVLPKWYAYIFNRQIVSVLALNLATISAGVSNILLSRSRSALPLSRTTFYWAGVAGAVAHLFFVPFVAPRIQRIVEDSNENGATVEMEEWLGFHRIRMLVADLPAWLAFAGAVMFWNDMAAGLRFQNKDSSLEWGESGQKCIDVGCALARHIPRGLLLMGKPGYFRFAIDNPSTELFKPPSQRRMKIELDGPLSSKRRAGPRGDWLASVGADLNGAQIAHGLSAHWYLYLSLVSAQSPKMASNRLMVLMEQARQAATFDPIKLTQIIYDGEENVSCRRAAFQRVESALELTDDMKLPNIYSGLDRTGLYLEGVRRGRAIIDDMILYNHKQFENLTERYQLTNSTPFGLSFLMFRRTIELQGTLEQKEHWLPLIDQMKVNGCYVQTELGHGSHVRGIETTATFDPDTDEFVIHSPTLTATKYWPGGLGLSCSHAVVAAKLLIRDKDQGMHWFVVQIRSLDDFAPAPGIELGDVGIKMAYNGTCNGYARFDHMRVPRSSLLAAHAQVLSDGSYIRSDDNGQHFSKQVYSTMLQVRRVIIEWAAFGLAQPLTVATRYAVVREQGVPMFSDPRAPEVAIVAYKSQHYRLLTLVSQAYATLFAFKEFDDKFSDFQREKSQGNLGRLPFIHALSTGFKAWATNTAAAGAEEARKMCGGQGYVALSGLPEMVATACVTATFEGENYVMWQQLMRYLFKQINVMQAGGIVDSDMIECLREFKQYLQSDAECSYLKTITANQLLAPSTLRSIFQHHYHRLLAGAYTAYTQKAQVSSAAEAWNSCLMRLLPAAHAYTEYFVLQSMQRRVEMIRTSEPSLFPVLSRLSELFALTNITSSVSSFHVIPFAEDGVLTSNQFDEMRMRIDEILSELLPDLIALTDAWDFTDASLNSALGCRDGNVYERLMSWTRQLPVNTQDLAKHAWGMRGGIQDFLKRELQRPKAML</sequence>
<dbReference type="Proteomes" id="UP000215305">
    <property type="component" value="Unassembled WGS sequence"/>
</dbReference>
<dbReference type="FunFam" id="2.40.110.10:FF:000003">
    <property type="entry name" value="Acyl-coenzyme A oxidase"/>
    <property type="match status" value="1"/>
</dbReference>
<evidence type="ECO:0000256" key="6">
    <source>
        <dbReference type="ARBA" id="ARBA00022832"/>
    </source>
</evidence>
<keyword evidence="10" id="KW-1133">Transmembrane helix</keyword>
<name>A0A397HK42_ASPTH</name>
<keyword evidence="7" id="KW-0560">Oxidoreductase</keyword>
<feature type="domain" description="Acyl-CoA oxidase C-terminal" evidence="11">
    <location>
        <begin position="785"/>
        <end position="955"/>
    </location>
</feature>
<dbReference type="GO" id="GO:0055088">
    <property type="term" value="P:lipid homeostasis"/>
    <property type="evidence" value="ECO:0007669"/>
    <property type="project" value="TreeGrafter"/>
</dbReference>
<keyword evidence="5" id="KW-0274">FAD</keyword>
<comment type="caution">
    <text evidence="14">The sequence shown here is derived from an EMBL/GenBank/DDBJ whole genome shotgun (WGS) entry which is preliminary data.</text>
</comment>
<dbReference type="Pfam" id="PF14749">
    <property type="entry name" value="Acyl-CoA_ox_N"/>
    <property type="match status" value="1"/>
</dbReference>
<feature type="domain" description="Acyl-coenzyme A oxidase N-terminal" evidence="12">
    <location>
        <begin position="308"/>
        <end position="426"/>
    </location>
</feature>
<dbReference type="InterPro" id="IPR009100">
    <property type="entry name" value="AcylCoA_DH/oxidase_NM_dom_sf"/>
</dbReference>
<dbReference type="PANTHER" id="PTHR10909">
    <property type="entry name" value="ELECTRON TRANSPORT OXIDOREDUCTASE"/>
    <property type="match status" value="1"/>
</dbReference>
<evidence type="ECO:0000256" key="3">
    <source>
        <dbReference type="ARBA" id="ARBA00006288"/>
    </source>
</evidence>
<dbReference type="AlphaFoldDB" id="A0A397HK42"/>